<evidence type="ECO:0000313" key="1">
    <source>
        <dbReference type="EMBL" id="SDL38458.1"/>
    </source>
</evidence>
<reference evidence="1 2" key="1">
    <citation type="submission" date="2016-10" db="EMBL/GenBank/DDBJ databases">
        <authorList>
            <person name="Varghese N."/>
            <person name="Submissions S."/>
        </authorList>
    </citation>
    <scope>NUCLEOTIDE SEQUENCE [LARGE SCALE GENOMIC DNA]</scope>
    <source>
        <strain evidence="1 2">NLAE-zl-C224</strain>
    </source>
</reference>
<accession>A0ABY0QNJ4</accession>
<organism evidence="1 2">
    <name type="scientific">Clostridium cochlearium</name>
    <dbReference type="NCBI Taxonomy" id="1494"/>
    <lineage>
        <taxon>Bacteria</taxon>
        <taxon>Bacillati</taxon>
        <taxon>Bacillota</taxon>
        <taxon>Clostridia</taxon>
        <taxon>Eubacteriales</taxon>
        <taxon>Clostridiaceae</taxon>
        <taxon>Clostridium</taxon>
    </lineage>
</organism>
<dbReference type="Proteomes" id="UP000198811">
    <property type="component" value="Unassembled WGS sequence"/>
</dbReference>
<name>A0ABY0QNJ4_CLOCO</name>
<sequence length="39" mass="4676">MIFDKFFRNNKKIVYDNKLKDIENEFKGTLFEAFKTGDA</sequence>
<keyword evidence="2" id="KW-1185">Reference proteome</keyword>
<comment type="caution">
    <text evidence="1">The sequence shown here is derived from an EMBL/GenBank/DDBJ whole genome shotgun (WGS) entry which is preliminary data.</text>
</comment>
<dbReference type="EMBL" id="FNGL01000026">
    <property type="protein sequence ID" value="SDL38458.1"/>
    <property type="molecule type" value="Genomic_DNA"/>
</dbReference>
<protein>
    <submittedName>
        <fullName evidence="1">Uncharacterized protein</fullName>
    </submittedName>
</protein>
<gene>
    <name evidence="1" type="ORF">SAMN05216497_12611</name>
</gene>
<proteinExistence type="predicted"/>
<evidence type="ECO:0000313" key="2">
    <source>
        <dbReference type="Proteomes" id="UP000198811"/>
    </source>
</evidence>